<feature type="compositionally biased region" description="Basic and acidic residues" evidence="1">
    <location>
        <begin position="289"/>
        <end position="305"/>
    </location>
</feature>
<evidence type="ECO:0000256" key="1">
    <source>
        <dbReference type="SAM" id="MobiDB-lite"/>
    </source>
</evidence>
<organism evidence="3 4">
    <name type="scientific">Candidatus Saccharicenans subterraneus</name>
    <dbReference type="NCBI Taxonomy" id="2508984"/>
    <lineage>
        <taxon>Bacteria</taxon>
        <taxon>Candidatus Aminicenantota</taxon>
        <taxon>Candidatus Aminicenantia</taxon>
        <taxon>Candidatus Aminicenantales</taxon>
        <taxon>Candidatus Saccharicenantaceae</taxon>
        <taxon>Candidatus Saccharicenans</taxon>
    </lineage>
</organism>
<keyword evidence="2" id="KW-0732">Signal</keyword>
<accession>A0A3E2BKR9</accession>
<name>A0A3E2BKR9_9BACT</name>
<evidence type="ECO:0000256" key="2">
    <source>
        <dbReference type="SAM" id="SignalP"/>
    </source>
</evidence>
<feature type="region of interest" description="Disordered" evidence="1">
    <location>
        <begin position="289"/>
        <end position="315"/>
    </location>
</feature>
<protein>
    <submittedName>
        <fullName evidence="3">Uncharacterized protein</fullName>
    </submittedName>
</protein>
<proteinExistence type="predicted"/>
<sequence length="567" mass="65034">MFRKKILGLLLAVFWMAGFTAYAVADVELDSAPLQVANAILFKDHADPNLYYYMPNQPRLAYWPDGTPKLTFLKYTKAGKEEAKGGILHFFVKYGLDEQELNRVRQELLKINPRASIKGPLVFKKGSFMVVSAAVGEGGAFTRKIIGEGKAPLISGSEVSVSIAVTPEGATFLEEALRQPTYPVSVRFEMTYEGLTPKYQATATIHWSKVREYFDQYSKWRIYKKKKLGIWTWYVQKGTGELREIKDEMTSIGAVKVDITGEDQNLDALMQSLVDTIMREMFDTKLDLPEEEPAKEGEESSKPQDRPYGVSTTRKKVSRTDDWTINLTKRLRQERDTGPMDASIGDVLRKFKNNKKVYDIINLDDPDLQDRVVYAILDGEDFETFRKYINFVTVSFKKVHKTGEPTTRDVIFNAQTFAERGNMLSFVYPRLGEGATWLSYEYKTVWSFVGGIKVETPWTKSEEAAINLFPTHRYRQIDIIADEENVRTYNIKLITVTFKNKFADREKTGEVKLMPGETLLGKYEYVHAENDLNYQYQVTWLLGDGRRVSSGWQTTTEPFVYALYQEK</sequence>
<dbReference type="EMBL" id="QUAH01000010">
    <property type="protein sequence ID" value="RFT15284.1"/>
    <property type="molecule type" value="Genomic_DNA"/>
</dbReference>
<dbReference type="AlphaFoldDB" id="A0A3E2BKR9"/>
<reference evidence="3 4" key="1">
    <citation type="submission" date="2018-08" db="EMBL/GenBank/DDBJ databases">
        <title>Genome analysis of the thermophilic bacterium of the candidate phylum Aminicenantes from deep subsurface aquifer revealed its physiology and ecological role.</title>
        <authorList>
            <person name="Kadnikov V.V."/>
            <person name="Mardanov A.V."/>
            <person name="Beletsky A.V."/>
            <person name="Karnachuk O.V."/>
            <person name="Ravin N.V."/>
        </authorList>
    </citation>
    <scope>NUCLEOTIDE SEQUENCE [LARGE SCALE GENOMIC DNA]</scope>
    <source>
        <strain evidence="3">BY38</strain>
    </source>
</reference>
<gene>
    <name evidence="3" type="ORF">OP8BY_0393</name>
</gene>
<feature type="signal peptide" evidence="2">
    <location>
        <begin position="1"/>
        <end position="25"/>
    </location>
</feature>
<evidence type="ECO:0000313" key="4">
    <source>
        <dbReference type="Proteomes" id="UP000257323"/>
    </source>
</evidence>
<evidence type="ECO:0000313" key="3">
    <source>
        <dbReference type="EMBL" id="RFT15284.1"/>
    </source>
</evidence>
<feature type="chain" id="PRO_5017796966" evidence="2">
    <location>
        <begin position="26"/>
        <end position="567"/>
    </location>
</feature>
<dbReference type="Proteomes" id="UP000257323">
    <property type="component" value="Unassembled WGS sequence"/>
</dbReference>
<comment type="caution">
    <text evidence="3">The sequence shown here is derived from an EMBL/GenBank/DDBJ whole genome shotgun (WGS) entry which is preliminary data.</text>
</comment>